<name>A0A8C6T6K9_9GOBI</name>
<dbReference type="AlphaFoldDB" id="A0A8C6T6K9"/>
<feature type="compositionally biased region" description="Pro residues" evidence="2">
    <location>
        <begin position="282"/>
        <end position="291"/>
    </location>
</feature>
<feature type="compositionally biased region" description="Polar residues" evidence="2">
    <location>
        <begin position="1"/>
        <end position="13"/>
    </location>
</feature>
<keyword evidence="4" id="KW-1185">Reference proteome</keyword>
<feature type="region of interest" description="Disordered" evidence="2">
    <location>
        <begin position="123"/>
        <end position="308"/>
    </location>
</feature>
<organism evidence="3 4">
    <name type="scientific">Neogobius melanostomus</name>
    <name type="common">round goby</name>
    <dbReference type="NCBI Taxonomy" id="47308"/>
    <lineage>
        <taxon>Eukaryota</taxon>
        <taxon>Metazoa</taxon>
        <taxon>Chordata</taxon>
        <taxon>Craniata</taxon>
        <taxon>Vertebrata</taxon>
        <taxon>Euteleostomi</taxon>
        <taxon>Actinopterygii</taxon>
        <taxon>Neopterygii</taxon>
        <taxon>Teleostei</taxon>
        <taxon>Neoteleostei</taxon>
        <taxon>Acanthomorphata</taxon>
        <taxon>Gobiaria</taxon>
        <taxon>Gobiiformes</taxon>
        <taxon>Gobioidei</taxon>
        <taxon>Gobiidae</taxon>
        <taxon>Benthophilinae</taxon>
        <taxon>Neogobiini</taxon>
        <taxon>Neogobius</taxon>
    </lineage>
</organism>
<evidence type="ECO:0000313" key="3">
    <source>
        <dbReference type="Ensembl" id="ENSNMLP00000015429.1"/>
    </source>
</evidence>
<dbReference type="PANTHER" id="PTHR16271:SF11">
    <property type="entry name" value="F-BOX ONLY PROTEIN 34"/>
    <property type="match status" value="1"/>
</dbReference>
<feature type="compositionally biased region" description="Pro residues" evidence="2">
    <location>
        <begin position="69"/>
        <end position="86"/>
    </location>
</feature>
<dbReference type="InterPro" id="IPR039594">
    <property type="entry name" value="FBXO34/46"/>
</dbReference>
<dbReference type="Ensembl" id="ENSNMLT00000017332.1">
    <property type="protein sequence ID" value="ENSNMLP00000015429.1"/>
    <property type="gene ID" value="ENSNMLG00000010230.1"/>
</dbReference>
<protein>
    <submittedName>
        <fullName evidence="3">Uncharacterized protein</fullName>
    </submittedName>
</protein>
<proteinExistence type="predicted"/>
<sequence length="429" mass="47115">QIQPLPQPASVTLQAAPPSAPPPASPDAVVAEDDPKMSVVEMVAFLEQRVTCSPHAKLRSSASITLSRAPPPPSTLSPAPAAPPDPRPIEEPESLSVSDMVAKLEKLETRCLRRRGHGERRVVGRVLLAEQQPIKAPPPPRSSQWKPGGARSPSIMFVSLAQLSNASQTRDSTETPAVSLHVAKSSPDVASAARVGVEAGDASKLSLTPQNSTLSSPKPEKPSPHEEPLPGLLFLTPPPKPCVQSEQRTPVSPAPRRETADSFVVLSLDLPVQSPMRRRRPPSPSPAPSSPPGQSEKRRRQLREDNPAAVTDGLLWPRSKCSCRYLRLIIDTYDPRPLWDALWVCDPRYRDDPCKQCKRRHRRGDVSLCRWHHKPFCQAMPYGPGYWMCCHGDRRDAPGCNVGLHDNRWVPAFHSIDAPLQRAQEESQD</sequence>
<feature type="region of interest" description="Disordered" evidence="2">
    <location>
        <begin position="1"/>
        <end position="33"/>
    </location>
</feature>
<reference evidence="3" key="2">
    <citation type="submission" date="2025-09" db="UniProtKB">
        <authorList>
            <consortium name="Ensembl"/>
        </authorList>
    </citation>
    <scope>IDENTIFICATION</scope>
</reference>
<accession>A0A8C6T6K9</accession>
<evidence type="ECO:0000256" key="2">
    <source>
        <dbReference type="SAM" id="MobiDB-lite"/>
    </source>
</evidence>
<feature type="compositionally biased region" description="Basic and acidic residues" evidence="2">
    <location>
        <begin position="218"/>
        <end position="228"/>
    </location>
</feature>
<evidence type="ECO:0000313" key="4">
    <source>
        <dbReference type="Proteomes" id="UP000694523"/>
    </source>
</evidence>
<reference evidence="3" key="1">
    <citation type="submission" date="2025-08" db="UniProtKB">
        <authorList>
            <consortium name="Ensembl"/>
        </authorList>
    </citation>
    <scope>IDENTIFICATION</scope>
</reference>
<feature type="region of interest" description="Disordered" evidence="2">
    <location>
        <begin position="51"/>
        <end position="97"/>
    </location>
</feature>
<evidence type="ECO:0000256" key="1">
    <source>
        <dbReference type="ARBA" id="ARBA00022786"/>
    </source>
</evidence>
<feature type="compositionally biased region" description="Polar residues" evidence="2">
    <location>
        <begin position="161"/>
        <end position="176"/>
    </location>
</feature>
<keyword evidence="1" id="KW-0833">Ubl conjugation pathway</keyword>
<dbReference type="Proteomes" id="UP000694523">
    <property type="component" value="Unplaced"/>
</dbReference>
<dbReference type="PANTHER" id="PTHR16271">
    <property type="entry name" value="F-BOX ONLY PROTEIN 34/46 FAMILY MEMBER"/>
    <property type="match status" value="1"/>
</dbReference>